<reference evidence="3 4" key="2">
    <citation type="submission" date="2019-11" db="EMBL/GenBank/DDBJ databases">
        <authorList>
            <person name="Lu H."/>
        </authorList>
    </citation>
    <scope>NUCLEOTIDE SEQUENCE [LARGE SCALE GENOMIC DNA]</scope>
    <source>
        <strain evidence="3 4">FIM1</strain>
    </source>
</reference>
<evidence type="ECO:0000313" key="3">
    <source>
        <dbReference type="EMBL" id="QGN17664.1"/>
    </source>
</evidence>
<dbReference type="EMBL" id="CP015060">
    <property type="protein sequence ID" value="QGN17664.1"/>
    <property type="molecule type" value="Genomic_DNA"/>
</dbReference>
<proteinExistence type="predicted"/>
<evidence type="ECO:0000256" key="2">
    <source>
        <dbReference type="SAM" id="MobiDB-lite"/>
    </source>
</evidence>
<reference evidence="3 4" key="1">
    <citation type="submission" date="2016-03" db="EMBL/GenBank/DDBJ databases">
        <title>How can Kluyveromyces marxianus grow so fast - potential evolutionary course in Saccharomyces Complex revealed by comparative genomics.</title>
        <authorList>
            <person name="Mo W."/>
            <person name="Lu W."/>
            <person name="Yang X."/>
            <person name="Qi J."/>
            <person name="Lv H."/>
        </authorList>
    </citation>
    <scope>NUCLEOTIDE SEQUENCE [LARGE SCALE GENOMIC DNA]</scope>
    <source>
        <strain evidence="3 4">FIM1</strain>
    </source>
</reference>
<protein>
    <submittedName>
        <fullName evidence="3">Translation machinery-associated protein 17</fullName>
    </submittedName>
</protein>
<feature type="coiled-coil region" evidence="1">
    <location>
        <begin position="21"/>
        <end position="48"/>
    </location>
</feature>
<keyword evidence="4" id="KW-1185">Reference proteome</keyword>
<dbReference type="PANTHER" id="PTHR40422:SF1">
    <property type="entry name" value="TRANSLATION MACHINERY-ASSOCIATED PROTEIN 17"/>
    <property type="match status" value="1"/>
</dbReference>
<name>A0ABX6F0Z0_KLUMA</name>
<organism evidence="3 4">
    <name type="scientific">Kluyveromyces marxianus</name>
    <name type="common">Yeast</name>
    <name type="synonym">Candida kefyr</name>
    <dbReference type="NCBI Taxonomy" id="4911"/>
    <lineage>
        <taxon>Eukaryota</taxon>
        <taxon>Fungi</taxon>
        <taxon>Dikarya</taxon>
        <taxon>Ascomycota</taxon>
        <taxon>Saccharomycotina</taxon>
        <taxon>Saccharomycetes</taxon>
        <taxon>Saccharomycetales</taxon>
        <taxon>Saccharomycetaceae</taxon>
        <taxon>Kluyveromyces</taxon>
    </lineage>
</organism>
<accession>A0ABX6F0Z0</accession>
<keyword evidence="1" id="KW-0175">Coiled coil</keyword>
<dbReference type="PANTHER" id="PTHR40422">
    <property type="entry name" value="TRANSLATION MACHINERY-ASSOCIATED PROTEIN 17"/>
    <property type="match status" value="1"/>
</dbReference>
<evidence type="ECO:0000313" key="4">
    <source>
        <dbReference type="Proteomes" id="UP000422736"/>
    </source>
</evidence>
<sequence length="150" mass="16968">MVTATGIRRPVQIQEFSVAIREASNDELEKIRSEINNAVRHLERSNTRLAAYIKKLKGEEVNNRQELDLDGNFSDDEIDEKDLNVFQESLAENEKVLSNYHERLNAIDQEELHRSSSSKVPETTGSGSAQDKSNAIDSDNTAYEPNSIYL</sequence>
<evidence type="ECO:0000256" key="1">
    <source>
        <dbReference type="SAM" id="Coils"/>
    </source>
</evidence>
<dbReference type="Proteomes" id="UP000422736">
    <property type="component" value="Chromosome 8"/>
</dbReference>
<feature type="region of interest" description="Disordered" evidence="2">
    <location>
        <begin position="107"/>
        <end position="150"/>
    </location>
</feature>
<gene>
    <name evidence="3" type="primary">TMA17</name>
    <name evidence="3" type="ORF">FIM1_4871</name>
</gene>
<dbReference type="InterPro" id="IPR038966">
    <property type="entry name" value="TMA17"/>
</dbReference>
<feature type="compositionally biased region" description="Polar residues" evidence="2">
    <location>
        <begin position="115"/>
        <end position="150"/>
    </location>
</feature>